<evidence type="ECO:0000256" key="1">
    <source>
        <dbReference type="SAM" id="MobiDB-lite"/>
    </source>
</evidence>
<proteinExistence type="predicted"/>
<evidence type="ECO:0000313" key="2">
    <source>
        <dbReference type="EMBL" id="EGG55298.1"/>
    </source>
</evidence>
<dbReference type="STRING" id="762982.HMPREF9442_01171"/>
<dbReference type="AlphaFoldDB" id="F3QSL1"/>
<dbReference type="OrthoDB" id="1098517at2"/>
<feature type="region of interest" description="Disordered" evidence="1">
    <location>
        <begin position="1"/>
        <end position="30"/>
    </location>
</feature>
<gene>
    <name evidence="2" type="ORF">HMPREF9442_01171</name>
</gene>
<keyword evidence="3" id="KW-1185">Reference proteome</keyword>
<dbReference type="HOGENOM" id="CLU_1569199_0_0_10"/>
<sequence>MAKTSGGVRTYRQGSSTYRKRQAEVEAMRQSGKYSSVEMGKGGGYVAIEKSTARHKPEELEAARILADKGYKVTLKNEAGSTKTPDGYLFTVSFEQRTPTGSSAKNIRASLYHGRDKKADIPILYMKGNGHTRKSVEDGIKYFESSSKYRFKEIIIVTQDGRIHRHKHNS</sequence>
<protein>
    <submittedName>
        <fullName evidence="2">Conserved domain protein</fullName>
    </submittedName>
</protein>
<dbReference type="EMBL" id="AFBR01000028">
    <property type="protein sequence ID" value="EGG55298.1"/>
    <property type="molecule type" value="Genomic_DNA"/>
</dbReference>
<organism evidence="2 3">
    <name type="scientific">Paraprevotella xylaniphila YIT 11841</name>
    <dbReference type="NCBI Taxonomy" id="762982"/>
    <lineage>
        <taxon>Bacteria</taxon>
        <taxon>Pseudomonadati</taxon>
        <taxon>Bacteroidota</taxon>
        <taxon>Bacteroidia</taxon>
        <taxon>Bacteroidales</taxon>
        <taxon>Prevotellaceae</taxon>
        <taxon>Paraprevotella</taxon>
    </lineage>
</organism>
<comment type="caution">
    <text evidence="2">The sequence shown here is derived from an EMBL/GenBank/DDBJ whole genome shotgun (WGS) entry which is preliminary data.</text>
</comment>
<dbReference type="RefSeq" id="WP_008626088.1">
    <property type="nucleotide sequence ID" value="NZ_GL883831.1"/>
</dbReference>
<accession>F3QSL1</accession>
<reference evidence="2 3" key="1">
    <citation type="submission" date="2011-02" db="EMBL/GenBank/DDBJ databases">
        <authorList>
            <person name="Weinstock G."/>
            <person name="Sodergren E."/>
            <person name="Clifton S."/>
            <person name="Fulton L."/>
            <person name="Fulton B."/>
            <person name="Courtney L."/>
            <person name="Fronick C."/>
            <person name="Harrison M."/>
            <person name="Strong C."/>
            <person name="Farmer C."/>
            <person name="Delahaunty K."/>
            <person name="Markovic C."/>
            <person name="Hall O."/>
            <person name="Minx P."/>
            <person name="Tomlinson C."/>
            <person name="Mitreva M."/>
            <person name="Hou S."/>
            <person name="Chen J."/>
            <person name="Wollam A."/>
            <person name="Pepin K.H."/>
            <person name="Johnson M."/>
            <person name="Bhonagiri V."/>
            <person name="Zhang X."/>
            <person name="Suruliraj S."/>
            <person name="Warren W."/>
            <person name="Chinwalla A."/>
            <person name="Mardis E.R."/>
            <person name="Wilson R.K."/>
        </authorList>
    </citation>
    <scope>NUCLEOTIDE SEQUENCE [LARGE SCALE GENOMIC DNA]</scope>
    <source>
        <strain evidence="2 3">YIT 11841</strain>
    </source>
</reference>
<dbReference type="Gene3D" id="3.40.1350.120">
    <property type="match status" value="1"/>
</dbReference>
<name>F3QSL1_9BACT</name>
<dbReference type="eggNOG" id="ENOG5033R7Q">
    <property type="taxonomic scope" value="Bacteria"/>
</dbReference>
<dbReference type="Proteomes" id="UP000005546">
    <property type="component" value="Unassembled WGS sequence"/>
</dbReference>
<evidence type="ECO:0000313" key="3">
    <source>
        <dbReference type="Proteomes" id="UP000005546"/>
    </source>
</evidence>